<comment type="caution">
    <text evidence="2">The sequence shown here is derived from an EMBL/GenBank/DDBJ whole genome shotgun (WGS) entry which is preliminary data.</text>
</comment>
<keyword evidence="3" id="KW-1185">Reference proteome</keyword>
<dbReference type="Pfam" id="PF03797">
    <property type="entry name" value="Autotransporter"/>
    <property type="match status" value="1"/>
</dbReference>
<dbReference type="InterPro" id="IPR005546">
    <property type="entry name" value="Autotransporte_beta"/>
</dbReference>
<evidence type="ECO:0000259" key="1">
    <source>
        <dbReference type="PROSITE" id="PS51208"/>
    </source>
</evidence>
<dbReference type="Gene3D" id="2.40.128.130">
    <property type="entry name" value="Autotransporter beta-domain"/>
    <property type="match status" value="1"/>
</dbReference>
<feature type="domain" description="Autotransporter" evidence="1">
    <location>
        <begin position="490"/>
        <end position="766"/>
    </location>
</feature>
<dbReference type="EMBL" id="JAQZSM010000028">
    <property type="protein sequence ID" value="MDD7973255.1"/>
    <property type="molecule type" value="Genomic_DNA"/>
</dbReference>
<dbReference type="InterPro" id="IPR006315">
    <property type="entry name" value="OM_autotransptr_brl_dom"/>
</dbReference>
<evidence type="ECO:0000313" key="3">
    <source>
        <dbReference type="Proteomes" id="UP001431784"/>
    </source>
</evidence>
<reference evidence="2" key="1">
    <citation type="submission" date="2023-02" db="EMBL/GenBank/DDBJ databases">
        <title>Description of Roseinatronobacter alkalisoli sp. nov., an alkaliphilic bacerium isolated from soda soil.</title>
        <authorList>
            <person name="Wei W."/>
        </authorList>
    </citation>
    <scope>NUCLEOTIDE SEQUENCE</scope>
    <source>
        <strain evidence="2">HJB301</strain>
    </source>
</reference>
<dbReference type="PANTHER" id="PTHR46534:SF1">
    <property type="entry name" value="IGGFC-BINDING PROTEIN N-TERMINAL DOMAIN-CONTAINING PROTEIN"/>
    <property type="match status" value="1"/>
</dbReference>
<sequence>MTVTAAAAFSTSLAQPVQAQDTTLIAAFHQNFDFSSTTFLNIFGEPGTEGTITNNAGFSQAFTIDAGGAFQLDLDLADSIIPLDGSVQDNAFFVTANSPISALATNLATASSDMTSLLSTNALGSEYFVLGWEQLGANLSSQLSITAVEDNTEVNFTPKNPLSGFAADEAHTVTLNAGETLGLTGFDVTGTYINASAPVAVFGGVQCGNIPQGVSACDHVISQNVGVENFSDDFRMIQTPLAGSDADLIRVIAASDNTEISIDGVLQGTINRGEFLTIDNVGNAHITASNPVQLGQYMRGESGSRSLGDPAFSVLPGTDQWINSYVFSIPGDGTTPDFERNYLMVVISEQAEGSLLLNDVLVEQTDYDEREILDGFVYGTIELAEAGVGTVSADEDFLAMIAGFDNFDSYLTTIATRFDAGASPGPGPTPTPAALPTAPAYEVLPRLMANLAHTGSLRQRIGNRLGGTPVDGNVTLSSSNDPNAPSMTQAGSEHGVIWLSTSFERLRPRSGDFALADQVRQSINGIKFGYDLPSIRMDSGNLVLGAFVEYQRGNSRVESTIFNSSHSISSTARGLGASLTWYGHGGTYVDVVGRHMWLRNNIDFLDENQRGSASSLSFEVGHEIDMGNNWRVTPQMQLSYASVRLNDITGPLGEEVSFRSMDSVRARIGAEVDYYFQTATGASGSVFLSANLINDVSFSPKIDVTAGNQTTTYAPSGSRTLAEIGAGGQIALNDKSYMNGGVFVSRNIGSGGGTNVRGQLGLNFNW</sequence>
<dbReference type="SUPFAM" id="SSF103515">
    <property type="entry name" value="Autotransporter"/>
    <property type="match status" value="1"/>
</dbReference>
<protein>
    <submittedName>
        <fullName evidence="2">Autotransporter outer membrane beta-barrel domain-containing protein</fullName>
    </submittedName>
</protein>
<dbReference type="SMART" id="SM00869">
    <property type="entry name" value="Autotransporter"/>
    <property type="match status" value="1"/>
</dbReference>
<dbReference type="PROSITE" id="PS51208">
    <property type="entry name" value="AUTOTRANSPORTER"/>
    <property type="match status" value="1"/>
</dbReference>
<accession>A0ABT5TDR5</accession>
<proteinExistence type="predicted"/>
<evidence type="ECO:0000313" key="2">
    <source>
        <dbReference type="EMBL" id="MDD7973255.1"/>
    </source>
</evidence>
<dbReference type="PANTHER" id="PTHR46534">
    <property type="entry name" value="IGGFC_BINDING DOMAIN-CONTAINING PROTEIN"/>
    <property type="match status" value="1"/>
</dbReference>
<name>A0ABT5TDR5_9RHOB</name>
<dbReference type="NCBIfam" id="TIGR01414">
    <property type="entry name" value="autotrans_barl"/>
    <property type="match status" value="1"/>
</dbReference>
<dbReference type="Pfam" id="PF17517">
    <property type="entry name" value="IgGFc_binding"/>
    <property type="match status" value="1"/>
</dbReference>
<dbReference type="InterPro" id="IPR036709">
    <property type="entry name" value="Autotransporte_beta_dom_sf"/>
</dbReference>
<dbReference type="RefSeq" id="WP_274353926.1">
    <property type="nucleotide sequence ID" value="NZ_JAQZSM010000028.1"/>
</dbReference>
<organism evidence="2 3">
    <name type="scientific">Roseinatronobacter alkalisoli</name>
    <dbReference type="NCBI Taxonomy" id="3028235"/>
    <lineage>
        <taxon>Bacteria</taxon>
        <taxon>Pseudomonadati</taxon>
        <taxon>Pseudomonadota</taxon>
        <taxon>Alphaproteobacteria</taxon>
        <taxon>Rhodobacterales</taxon>
        <taxon>Paracoccaceae</taxon>
        <taxon>Roseinatronobacter</taxon>
    </lineage>
</organism>
<gene>
    <name evidence="2" type="ORF">PUT78_19420</name>
</gene>
<dbReference type="InterPro" id="IPR035234">
    <property type="entry name" value="IgGFc-bd_N"/>
</dbReference>
<dbReference type="Proteomes" id="UP001431784">
    <property type="component" value="Unassembled WGS sequence"/>
</dbReference>